<gene>
    <name evidence="2" type="ORF">M997_1384</name>
</gene>
<dbReference type="InterPro" id="IPR041256">
    <property type="entry name" value="CdiI_4"/>
</dbReference>
<evidence type="ECO:0000259" key="1">
    <source>
        <dbReference type="Pfam" id="PF18624"/>
    </source>
</evidence>
<dbReference type="Pfam" id="PF18624">
    <property type="entry name" value="CdiI_4"/>
    <property type="match status" value="1"/>
</dbReference>
<feature type="domain" description="CDI immunity protein" evidence="1">
    <location>
        <begin position="14"/>
        <end position="114"/>
    </location>
</feature>
<dbReference type="RefSeq" id="WP_064719373.1">
    <property type="nucleotide sequence ID" value="NZ_LXEV01000018.1"/>
</dbReference>
<name>A0AAJ3HTG9_PROHU</name>
<evidence type="ECO:0000313" key="3">
    <source>
        <dbReference type="Proteomes" id="UP000078250"/>
    </source>
</evidence>
<dbReference type="CDD" id="cd20688">
    <property type="entry name" value="CdiI_Ecoli_Nm-like"/>
    <property type="match status" value="1"/>
</dbReference>
<sequence length="123" mass="14417">MKFLFELPYEKSEPSWTIKSYFDLIYNEGCFLEAVSNLIQKESFVLDGIYCFFPDMNSSDVSEHFSGVKFGIGYPLTDKDIITVSEDICYKYIRLSCKKYLLMHPKDKIKINILLSKNRLNNK</sequence>
<dbReference type="AlphaFoldDB" id="A0AAJ3HTG9"/>
<proteinExistence type="predicted"/>
<comment type="caution">
    <text evidence="2">The sequence shown here is derived from an EMBL/GenBank/DDBJ whole genome shotgun (WGS) entry which is preliminary data.</text>
</comment>
<dbReference type="EMBL" id="LXEV01000018">
    <property type="protein sequence ID" value="OAT47882.1"/>
    <property type="molecule type" value="Genomic_DNA"/>
</dbReference>
<keyword evidence="3" id="KW-1185">Reference proteome</keyword>
<reference evidence="2 3" key="1">
    <citation type="submission" date="2016-04" db="EMBL/GenBank/DDBJ databases">
        <title>ATOL: Assembling a taxonomically balanced genome-scale reconstruction of the evolutionary history of the Enterobacteriaceae.</title>
        <authorList>
            <person name="Plunkett G.III."/>
            <person name="Neeno-Eckwall E.C."/>
            <person name="Glasner J.D."/>
            <person name="Perna N.T."/>
        </authorList>
    </citation>
    <scope>NUCLEOTIDE SEQUENCE [LARGE SCALE GENOMIC DNA]</scope>
    <source>
        <strain evidence="2 3">ATCC 700826</strain>
    </source>
</reference>
<organism evidence="2 3">
    <name type="scientific">Proteus hauseri ATCC 700826</name>
    <dbReference type="NCBI Taxonomy" id="1354271"/>
    <lineage>
        <taxon>Bacteria</taxon>
        <taxon>Pseudomonadati</taxon>
        <taxon>Pseudomonadota</taxon>
        <taxon>Gammaproteobacteria</taxon>
        <taxon>Enterobacterales</taxon>
        <taxon>Morganellaceae</taxon>
        <taxon>Proteus</taxon>
    </lineage>
</organism>
<dbReference type="Proteomes" id="UP000078250">
    <property type="component" value="Unassembled WGS sequence"/>
</dbReference>
<protein>
    <recommendedName>
        <fullName evidence="1">CDI immunity protein domain-containing protein</fullName>
    </recommendedName>
</protein>
<dbReference type="NCBIfam" id="NF033826">
    <property type="entry name" value="immun_CdiI"/>
    <property type="match status" value="1"/>
</dbReference>
<accession>A0AAJ3HTG9</accession>
<evidence type="ECO:0000313" key="2">
    <source>
        <dbReference type="EMBL" id="OAT47882.1"/>
    </source>
</evidence>